<keyword evidence="1 3" id="KW-0808">Transferase</keyword>
<gene>
    <name evidence="3" type="ORF">DSCW_44160</name>
</gene>
<proteinExistence type="predicted"/>
<evidence type="ECO:0000259" key="2">
    <source>
        <dbReference type="Pfam" id="PF00534"/>
    </source>
</evidence>
<feature type="domain" description="Glycosyl transferase family 1" evidence="2">
    <location>
        <begin position="223"/>
        <end position="398"/>
    </location>
</feature>
<evidence type="ECO:0000256" key="1">
    <source>
        <dbReference type="ARBA" id="ARBA00022679"/>
    </source>
</evidence>
<evidence type="ECO:0000313" key="4">
    <source>
        <dbReference type="Proteomes" id="UP000427769"/>
    </source>
</evidence>
<keyword evidence="4" id="KW-1185">Reference proteome</keyword>
<dbReference type="GO" id="GO:0016757">
    <property type="term" value="F:glycosyltransferase activity"/>
    <property type="evidence" value="ECO:0007669"/>
    <property type="project" value="InterPro"/>
</dbReference>
<dbReference type="EMBL" id="AP021875">
    <property type="protein sequence ID" value="BBO76999.1"/>
    <property type="molecule type" value="Genomic_DNA"/>
</dbReference>
<dbReference type="PANTHER" id="PTHR46401:SF2">
    <property type="entry name" value="GLYCOSYLTRANSFERASE WBBK-RELATED"/>
    <property type="match status" value="1"/>
</dbReference>
<dbReference type="InterPro" id="IPR001296">
    <property type="entry name" value="Glyco_trans_1"/>
</dbReference>
<dbReference type="Gene3D" id="3.40.50.2000">
    <property type="entry name" value="Glycogen Phosphorylase B"/>
    <property type="match status" value="1"/>
</dbReference>
<sequence length="429" mass="48888">MARRGFYRRIKNIGFVSTRLAGTDGVSLETAKWANVFQSEGFNCFFMAGELDSPENISMLVPEAHFTHPRIRAINSHVYDNQKRDRKITAEIHRLRLLLKDRLYAFAEKFDIQLLVPQNALTIPINIPLGLALTEFIAETGMATIAHHHDFYWERDRFMSNAVGDYLKMAFPPDLESIKHVVINSFAAQQLSLRTGISAACIPNVMDFEHPPEPPDAYTVDVRKDLGIADDEFFILQPTRVVARKGIEHAIELVHRLGLKSKLVISHASGDEGYDYENRLRDYSKLMGVNTVFVANIINEQRGKTSDGRKIYTLEDIYPHADLVTYPSTFEGFGNAFLEAVYFKRPIVVNKYSIYAKDIEPKGFNVVEIDGYVTDQAVKKARQLLTDPELCRQTVEHNYAVGRRFFSYRVLSKRLRGFIQMSLGGIGRE</sequence>
<dbReference type="OrthoDB" id="9775208at2"/>
<dbReference type="PANTHER" id="PTHR46401">
    <property type="entry name" value="GLYCOSYLTRANSFERASE WBBK-RELATED"/>
    <property type="match status" value="1"/>
</dbReference>
<dbReference type="RefSeq" id="WP_155305791.1">
    <property type="nucleotide sequence ID" value="NZ_AP021875.1"/>
</dbReference>
<dbReference type="Pfam" id="PF00534">
    <property type="entry name" value="Glycos_transf_1"/>
    <property type="match status" value="1"/>
</dbReference>
<dbReference type="KEGG" id="dwd:DSCW_44160"/>
<reference evidence="3 4" key="1">
    <citation type="submission" date="2019-11" db="EMBL/GenBank/DDBJ databases">
        <title>Comparative genomics of hydrocarbon-degrading Desulfosarcina strains.</title>
        <authorList>
            <person name="Watanabe M."/>
            <person name="Kojima H."/>
            <person name="Fukui M."/>
        </authorList>
    </citation>
    <scope>NUCLEOTIDE SEQUENCE [LARGE SCALE GENOMIC DNA]</scope>
    <source>
        <strain evidence="3 4">PP31</strain>
    </source>
</reference>
<dbReference type="GO" id="GO:0009103">
    <property type="term" value="P:lipopolysaccharide biosynthetic process"/>
    <property type="evidence" value="ECO:0007669"/>
    <property type="project" value="TreeGrafter"/>
</dbReference>
<dbReference type="SUPFAM" id="SSF53756">
    <property type="entry name" value="UDP-Glycosyltransferase/glycogen phosphorylase"/>
    <property type="match status" value="1"/>
</dbReference>
<name>A0A5K7ZA21_9BACT</name>
<dbReference type="CDD" id="cd03801">
    <property type="entry name" value="GT4_PimA-like"/>
    <property type="match status" value="1"/>
</dbReference>
<dbReference type="Proteomes" id="UP000427769">
    <property type="component" value="Chromosome"/>
</dbReference>
<evidence type="ECO:0000313" key="3">
    <source>
        <dbReference type="EMBL" id="BBO76999.1"/>
    </source>
</evidence>
<dbReference type="AlphaFoldDB" id="A0A5K7ZA21"/>
<organism evidence="3 4">
    <name type="scientific">Desulfosarcina widdelii</name>
    <dbReference type="NCBI Taxonomy" id="947919"/>
    <lineage>
        <taxon>Bacteria</taxon>
        <taxon>Pseudomonadati</taxon>
        <taxon>Thermodesulfobacteriota</taxon>
        <taxon>Desulfobacteria</taxon>
        <taxon>Desulfobacterales</taxon>
        <taxon>Desulfosarcinaceae</taxon>
        <taxon>Desulfosarcina</taxon>
    </lineage>
</organism>
<protein>
    <submittedName>
        <fullName evidence="3">Glycosyl transferase</fullName>
    </submittedName>
</protein>
<accession>A0A5K7ZA21</accession>